<accession>A0ABY9RD83</accession>
<evidence type="ECO:0000313" key="2">
    <source>
        <dbReference type="Proteomes" id="UP001181355"/>
    </source>
</evidence>
<dbReference type="Gene3D" id="3.40.190.10">
    <property type="entry name" value="Periplasmic binding protein-like II"/>
    <property type="match status" value="2"/>
</dbReference>
<gene>
    <name evidence="1" type="ORF">RF679_11155</name>
</gene>
<proteinExistence type="predicted"/>
<organism evidence="1 2">
    <name type="scientific">Undibacterium cyanobacteriorum</name>
    <dbReference type="NCBI Taxonomy" id="3073561"/>
    <lineage>
        <taxon>Bacteria</taxon>
        <taxon>Pseudomonadati</taxon>
        <taxon>Pseudomonadota</taxon>
        <taxon>Betaproteobacteria</taxon>
        <taxon>Burkholderiales</taxon>
        <taxon>Oxalobacteraceae</taxon>
        <taxon>Undibacterium</taxon>
    </lineage>
</organism>
<dbReference type="EMBL" id="CP133720">
    <property type="protein sequence ID" value="WMW79205.1"/>
    <property type="molecule type" value="Genomic_DNA"/>
</dbReference>
<dbReference type="PANTHER" id="PTHR35936:SF25">
    <property type="entry name" value="ABC TRANSPORTER SUBSTRATE-BINDING PROTEIN"/>
    <property type="match status" value="1"/>
</dbReference>
<reference evidence="1" key="1">
    <citation type="submission" date="2023-09" db="EMBL/GenBank/DDBJ databases">
        <title>Undibacterium sp. 20NA77.5 isolated from freshwater.</title>
        <authorList>
            <person name="Le V."/>
            <person name="Ko S.-R."/>
            <person name="Ahn C.-Y."/>
            <person name="Oh H.-M."/>
        </authorList>
    </citation>
    <scope>NUCLEOTIDE SEQUENCE</scope>
    <source>
        <strain evidence="1">20NA77.5</strain>
    </source>
</reference>
<dbReference type="SUPFAM" id="SSF53850">
    <property type="entry name" value="Periplasmic binding protein-like II"/>
    <property type="match status" value="1"/>
</dbReference>
<dbReference type="RefSeq" id="WP_309480704.1">
    <property type="nucleotide sequence ID" value="NZ_CP133720.1"/>
</dbReference>
<keyword evidence="2" id="KW-1185">Reference proteome</keyword>
<evidence type="ECO:0000313" key="1">
    <source>
        <dbReference type="EMBL" id="WMW79205.1"/>
    </source>
</evidence>
<name>A0ABY9RD83_9BURK</name>
<protein>
    <submittedName>
        <fullName evidence="1">Transporter substrate-binding domain-containing protein</fullName>
    </submittedName>
</protein>
<dbReference type="PANTHER" id="PTHR35936">
    <property type="entry name" value="MEMBRANE-BOUND LYTIC MUREIN TRANSGLYCOSYLASE F"/>
    <property type="match status" value="1"/>
</dbReference>
<dbReference type="Proteomes" id="UP001181355">
    <property type="component" value="Chromosome"/>
</dbReference>
<sequence length="266" mass="30318">MARNSLTQYLLILFTTLLVSLLFVQGNAAAQTRVPLLFGENKNEKGEYVPMPERFTKMFQFVEKDLNIKFDFQMYPWNRAIKIASTDGGVIFGLSRTPERENLFHFSEPALHNYLWLITRHDRQFPFDEIADLRGKTIGVVRGARYGGEFDEHKGKLFRIDDDIDAYGPRLQKVLNGRVDAMLIASSSNDAKEVERQVNMIKIDERERVSASNRFKVLSSPVLRDGICFAALKGSNDALVDRISNALLKYHALDLKSAKSRGKAQR</sequence>